<dbReference type="Proteomes" id="UP000436088">
    <property type="component" value="Unassembled WGS sequence"/>
</dbReference>
<feature type="compositionally biased region" description="Basic and acidic residues" evidence="4">
    <location>
        <begin position="33"/>
        <end position="53"/>
    </location>
</feature>
<dbReference type="EMBL" id="VEPZ02000842">
    <property type="protein sequence ID" value="KAE8716711.1"/>
    <property type="molecule type" value="Genomic_DNA"/>
</dbReference>
<feature type="compositionally biased region" description="Polar residues" evidence="4">
    <location>
        <begin position="544"/>
        <end position="558"/>
    </location>
</feature>
<comment type="caution">
    <text evidence="5">The sequence shown here is derived from an EMBL/GenBank/DDBJ whole genome shotgun (WGS) entry which is preliminary data.</text>
</comment>
<accession>A0A6A3BLG4</accession>
<evidence type="ECO:0000313" key="5">
    <source>
        <dbReference type="EMBL" id="KAE8716711.1"/>
    </source>
</evidence>
<gene>
    <name evidence="5" type="ORF">F3Y22_tig00110109pilonHSYRG00062</name>
</gene>
<comment type="similarity">
    <text evidence="1">Belongs to the FPP family.</text>
</comment>
<evidence type="ECO:0000256" key="4">
    <source>
        <dbReference type="SAM" id="MobiDB-lite"/>
    </source>
</evidence>
<dbReference type="InterPro" id="IPR008587">
    <property type="entry name" value="FPP_plant"/>
</dbReference>
<organism evidence="5 6">
    <name type="scientific">Hibiscus syriacus</name>
    <name type="common">Rose of Sharon</name>
    <dbReference type="NCBI Taxonomy" id="106335"/>
    <lineage>
        <taxon>Eukaryota</taxon>
        <taxon>Viridiplantae</taxon>
        <taxon>Streptophyta</taxon>
        <taxon>Embryophyta</taxon>
        <taxon>Tracheophyta</taxon>
        <taxon>Spermatophyta</taxon>
        <taxon>Magnoliopsida</taxon>
        <taxon>eudicotyledons</taxon>
        <taxon>Gunneridae</taxon>
        <taxon>Pentapetalae</taxon>
        <taxon>rosids</taxon>
        <taxon>malvids</taxon>
        <taxon>Malvales</taxon>
        <taxon>Malvaceae</taxon>
        <taxon>Malvoideae</taxon>
        <taxon>Hibiscus</taxon>
    </lineage>
</organism>
<dbReference type="Pfam" id="PF05911">
    <property type="entry name" value="FPP"/>
    <property type="match status" value="2"/>
</dbReference>
<keyword evidence="2 3" id="KW-0175">Coiled coil</keyword>
<feature type="coiled-coil region" evidence="3">
    <location>
        <begin position="601"/>
        <end position="664"/>
    </location>
</feature>
<evidence type="ECO:0000313" key="6">
    <source>
        <dbReference type="Proteomes" id="UP000436088"/>
    </source>
</evidence>
<dbReference type="PANTHER" id="PTHR31580:SF8">
    <property type="entry name" value="FILAMENT-LIKE PROTEIN (DUF869)"/>
    <property type="match status" value="1"/>
</dbReference>
<evidence type="ECO:0000256" key="1">
    <source>
        <dbReference type="ARBA" id="ARBA00005921"/>
    </source>
</evidence>
<proteinExistence type="inferred from homology"/>
<feature type="region of interest" description="Disordered" evidence="4">
    <location>
        <begin position="533"/>
        <end position="558"/>
    </location>
</feature>
<evidence type="ECO:0000256" key="3">
    <source>
        <dbReference type="SAM" id="Coils"/>
    </source>
</evidence>
<sequence length="834" mass="94322">MLSGRPIRSPFLPGELRDILHVPCTSQHAGHPRSSERVMREHPRPSDRGHPSAFDRDHLRVAIAMASVIFATAINARRSKASSRTLFKFPVAVVKQLDSLPKHSLLYLLLLYVDHTVNSAFLFRSETETRTMDHKTWLWRKKRSEKTIVVATDNVDISSKRLNEEIIPMEGGRDRLVKMAPVANAGGEMAEADAITVKKELDEAPRQGKLANEKLTHLEVALKDCTQQLNFIRDERLEELTTENSRLSKALLVKEELIENQQKLKSRSEAEFGAVMDRLGLTEKENAFLKYEFHVLEKELEIRNEEMGYNCRSSDLAHKQHSQDSKEIAKLEAECQKLRLLLRKRLPGPAAVAKMKNEVEMPGKDKSEMSTNLLLEQLCNVEEENKTLREIMIKKNAQIQSLSSITQCHYSSRNEINGRFVEMEKLALSDVKESVPFEQGHCGFSNTRQMQSKDVAGERSFDWLQVVLQAISEQKRISNRSLVRILEDIKIALGCSNLLNTPDVNKNACSIHPIEIDALHISGYIGWKSPHMSPTTDSLGGASSVDNSSGKTKSQQFQPNLSKSIVNFSVTPQEASSARDKIKRHFGWNDSHGEKEVASASHCLVEENKRLKEDLKDLKTRLESATNKSEAQMEVGLEYKNSSCDELEATCLELQLQLESVAKNETLKYAMNQEWKLSQKGWEITAASVKLAECQETILNLGKQFKVLVAPQDAVHFEKIFSNCGASAAAINNRRVNERLSLHDRMLAENGGKADVLKPPKIQEAESSSLPHSNNLKNLQAYSIPTLSLLSFLQKTQCGDMRERERELCIVLIWLCIFLCWRAFEKPDNYSLSW</sequence>
<reference evidence="5" key="1">
    <citation type="submission" date="2019-09" db="EMBL/GenBank/DDBJ databases">
        <title>Draft genome information of white flower Hibiscus syriacus.</title>
        <authorList>
            <person name="Kim Y.-M."/>
        </authorList>
    </citation>
    <scope>NUCLEOTIDE SEQUENCE [LARGE SCALE GENOMIC DNA]</scope>
    <source>
        <strain evidence="5">YM2019G1</strain>
    </source>
</reference>
<keyword evidence="6" id="KW-1185">Reference proteome</keyword>
<protein>
    <submittedName>
        <fullName evidence="5">RING/U-box domain-containing protein isoform 1</fullName>
    </submittedName>
</protein>
<dbReference type="AlphaFoldDB" id="A0A6A3BLG4"/>
<feature type="region of interest" description="Disordered" evidence="4">
    <location>
        <begin position="25"/>
        <end position="53"/>
    </location>
</feature>
<evidence type="ECO:0000256" key="2">
    <source>
        <dbReference type="ARBA" id="ARBA00023054"/>
    </source>
</evidence>
<dbReference type="PANTHER" id="PTHR31580">
    <property type="entry name" value="FILAMENT-LIKE PLANT PROTEIN 4"/>
    <property type="match status" value="1"/>
</dbReference>
<name>A0A6A3BLG4_HIBSY</name>